<comment type="caution">
    <text evidence="2">The sequence shown here is derived from an EMBL/GenBank/DDBJ whole genome shotgun (WGS) entry which is preliminary data.</text>
</comment>
<feature type="compositionally biased region" description="Basic residues" evidence="1">
    <location>
        <begin position="334"/>
        <end position="353"/>
    </location>
</feature>
<accession>A0AA39PVZ3</accession>
<protein>
    <submittedName>
        <fullName evidence="2">Uncharacterized protein</fullName>
    </submittedName>
</protein>
<feature type="compositionally biased region" description="Polar residues" evidence="1">
    <location>
        <begin position="282"/>
        <end position="291"/>
    </location>
</feature>
<reference evidence="2" key="1">
    <citation type="submission" date="2023-06" db="EMBL/GenBank/DDBJ databases">
        <authorList>
            <consortium name="Lawrence Berkeley National Laboratory"/>
            <person name="Ahrendt S."/>
            <person name="Sahu N."/>
            <person name="Indic B."/>
            <person name="Wong-Bajracharya J."/>
            <person name="Merenyi Z."/>
            <person name="Ke H.-M."/>
            <person name="Monk M."/>
            <person name="Kocsube S."/>
            <person name="Drula E."/>
            <person name="Lipzen A."/>
            <person name="Balint B."/>
            <person name="Henrissat B."/>
            <person name="Andreopoulos B."/>
            <person name="Martin F.M."/>
            <person name="Harder C.B."/>
            <person name="Rigling D."/>
            <person name="Ford K.L."/>
            <person name="Foster G.D."/>
            <person name="Pangilinan J."/>
            <person name="Papanicolaou A."/>
            <person name="Barry K."/>
            <person name="LaButti K."/>
            <person name="Viragh M."/>
            <person name="Koriabine M."/>
            <person name="Yan M."/>
            <person name="Riley R."/>
            <person name="Champramary S."/>
            <person name="Plett K.L."/>
            <person name="Tsai I.J."/>
            <person name="Slot J."/>
            <person name="Sipos G."/>
            <person name="Plett J."/>
            <person name="Nagy L.G."/>
            <person name="Grigoriev I.V."/>
        </authorList>
    </citation>
    <scope>NUCLEOTIDE SEQUENCE</scope>
    <source>
        <strain evidence="2">ICMP 16352</strain>
    </source>
</reference>
<dbReference type="EMBL" id="JAUEPR010000001">
    <property type="protein sequence ID" value="KAK0491169.1"/>
    <property type="molecule type" value="Genomic_DNA"/>
</dbReference>
<keyword evidence="3" id="KW-1185">Reference proteome</keyword>
<proteinExistence type="predicted"/>
<feature type="compositionally biased region" description="Polar residues" evidence="1">
    <location>
        <begin position="39"/>
        <end position="49"/>
    </location>
</feature>
<feature type="region of interest" description="Disordered" evidence="1">
    <location>
        <begin position="247"/>
        <end position="353"/>
    </location>
</feature>
<organism evidence="2 3">
    <name type="scientific">Armillaria novae-zelandiae</name>
    <dbReference type="NCBI Taxonomy" id="153914"/>
    <lineage>
        <taxon>Eukaryota</taxon>
        <taxon>Fungi</taxon>
        <taxon>Dikarya</taxon>
        <taxon>Basidiomycota</taxon>
        <taxon>Agaricomycotina</taxon>
        <taxon>Agaricomycetes</taxon>
        <taxon>Agaricomycetidae</taxon>
        <taxon>Agaricales</taxon>
        <taxon>Marasmiineae</taxon>
        <taxon>Physalacriaceae</taxon>
        <taxon>Armillaria</taxon>
    </lineage>
</organism>
<feature type="compositionally biased region" description="Low complexity" evidence="1">
    <location>
        <begin position="312"/>
        <end position="332"/>
    </location>
</feature>
<dbReference type="Proteomes" id="UP001175227">
    <property type="component" value="Unassembled WGS sequence"/>
</dbReference>
<sequence length="353" mass="38803">MYCMAQAIESSQQPKRFPTSTNARLFQETENLTRHNAVPSITASSQEPGPSSPKRARLARPTPQPQPEDLAKLGIKVRDFAYESKLPPIPPFRRKPVQPVMRSPKRLHRFGEEDIDNEDVFSVGERSRLQRVDTEPVIEEPASQRMPAYSDLTRLPPLLLPPLQPPIPDSQESEPYVEIDTPLVTPNGSLNWGVKDTGSMPASRLDTVSQTTVPDLISMTQLALAHLVHSRKDDMDVEPVAVSVPVSPTPAAPRLASPFPTKAPSPPIPSSSPPATPPAIVLSSSAETSPRYNLRKRPSPPPRSEPPRNRPRLSSRSTAHSRSSDQKSGSPTKPRPRRKSTRSTSRSKRGALS</sequence>
<feature type="compositionally biased region" description="Pro residues" evidence="1">
    <location>
        <begin position="261"/>
        <end position="277"/>
    </location>
</feature>
<evidence type="ECO:0000313" key="2">
    <source>
        <dbReference type="EMBL" id="KAK0491169.1"/>
    </source>
</evidence>
<evidence type="ECO:0000256" key="1">
    <source>
        <dbReference type="SAM" id="MobiDB-lite"/>
    </source>
</evidence>
<dbReference type="AlphaFoldDB" id="A0AA39PVZ3"/>
<name>A0AA39PVZ3_9AGAR</name>
<gene>
    <name evidence="2" type="ORF">IW261DRAFT_1436123</name>
</gene>
<evidence type="ECO:0000313" key="3">
    <source>
        <dbReference type="Proteomes" id="UP001175227"/>
    </source>
</evidence>
<feature type="region of interest" description="Disordered" evidence="1">
    <location>
        <begin position="30"/>
        <end position="70"/>
    </location>
</feature>